<dbReference type="InterPro" id="IPR052734">
    <property type="entry name" value="Nod_factor_acetyltransferase"/>
</dbReference>
<proteinExistence type="predicted"/>
<dbReference type="GeneID" id="44999528"/>
<dbReference type="InterPro" id="IPR002656">
    <property type="entry name" value="Acyl_transf_3_dom"/>
</dbReference>
<dbReference type="OrthoDB" id="6623990at2"/>
<dbReference type="EMBL" id="AE001437">
    <property type="protein sequence ID" value="AAK80981.1"/>
    <property type="molecule type" value="Genomic_DNA"/>
</dbReference>
<keyword evidence="3" id="KW-0808">Transferase</keyword>
<organism evidence="3 4">
    <name type="scientific">Clostridium acetobutylicum (strain ATCC 824 / DSM 792 / JCM 1419 / IAM 19013 / LMG 5710 / NBRC 13948 / NRRL B-527 / VKM B-1787 / 2291 / W)</name>
    <dbReference type="NCBI Taxonomy" id="272562"/>
    <lineage>
        <taxon>Bacteria</taxon>
        <taxon>Bacillati</taxon>
        <taxon>Bacillota</taxon>
        <taxon>Clostridia</taxon>
        <taxon>Eubacteriales</taxon>
        <taxon>Clostridiaceae</taxon>
        <taxon>Clostridium</taxon>
    </lineage>
</organism>
<sequence>MKDKRSLEMDVIKGLGIIAIVIGHTESPLLRFVYSYHVVLFFFISGYFYKDKYTHKPITLIKKRIKTLYIPFIAYELIFLVLHNFFIKFNVYHFKYYSMGDFISSAAKILTFHEIQSEVLGQFWFIKVLFITNIIFFLIDFVFCKIKGFKKEILQGILFLVLFVIDVVATQHIGNNKTAFTVPTASLVPVSLLAFWAGNIYKKYKAHVSLNIYFAIISLIGIIISCQFVGTNMGNFFIYPAVFLVNSVLGIYLNLYLSKILVEKNAYKIIEIIGKNSLTILALHIICFKAINLAQIYIYNLSYSYLSHRIINMNNFWWIAYSIVGVLIPVILALGANKVLLFLKKIISKQLA</sequence>
<dbReference type="RefSeq" id="WP_010966322.1">
    <property type="nucleotide sequence ID" value="NC_003030.1"/>
</dbReference>
<dbReference type="PANTHER" id="PTHR37312:SF1">
    <property type="entry name" value="MEMBRANE-BOUND ACYLTRANSFERASE YKRP-RELATED"/>
    <property type="match status" value="1"/>
</dbReference>
<evidence type="ECO:0000259" key="2">
    <source>
        <dbReference type="Pfam" id="PF01757"/>
    </source>
</evidence>
<feature type="transmembrane region" description="Helical" evidence="1">
    <location>
        <begin position="236"/>
        <end position="257"/>
    </location>
</feature>
<dbReference type="KEGG" id="cac:CA_C3041"/>
<dbReference type="Pfam" id="PF01757">
    <property type="entry name" value="Acyl_transf_3"/>
    <property type="match status" value="1"/>
</dbReference>
<keyword evidence="1" id="KW-0472">Membrane</keyword>
<gene>
    <name evidence="3" type="ordered locus">CA_C3041</name>
</gene>
<evidence type="ECO:0000256" key="1">
    <source>
        <dbReference type="SAM" id="Phobius"/>
    </source>
</evidence>
<feature type="transmembrane region" description="Helical" evidence="1">
    <location>
        <begin position="156"/>
        <end position="174"/>
    </location>
</feature>
<feature type="transmembrane region" description="Helical" evidence="1">
    <location>
        <begin position="278"/>
        <end position="298"/>
    </location>
</feature>
<feature type="transmembrane region" description="Helical" evidence="1">
    <location>
        <begin position="318"/>
        <end position="343"/>
    </location>
</feature>
<feature type="transmembrane region" description="Helical" evidence="1">
    <location>
        <begin position="124"/>
        <end position="144"/>
    </location>
</feature>
<dbReference type="PIR" id="B97274">
    <property type="entry name" value="B97274"/>
</dbReference>
<keyword evidence="1" id="KW-0812">Transmembrane</keyword>
<dbReference type="STRING" id="272562.CA_C3041"/>
<dbReference type="eggNOG" id="COG3594">
    <property type="taxonomic scope" value="Bacteria"/>
</dbReference>
<dbReference type="AlphaFoldDB" id="Q97ER7"/>
<dbReference type="Proteomes" id="UP000000814">
    <property type="component" value="Chromosome"/>
</dbReference>
<feature type="transmembrane region" description="Helical" evidence="1">
    <location>
        <begin position="31"/>
        <end position="49"/>
    </location>
</feature>
<evidence type="ECO:0000313" key="3">
    <source>
        <dbReference type="EMBL" id="AAK80981.1"/>
    </source>
</evidence>
<dbReference type="GO" id="GO:0016747">
    <property type="term" value="F:acyltransferase activity, transferring groups other than amino-acyl groups"/>
    <property type="evidence" value="ECO:0007669"/>
    <property type="project" value="InterPro"/>
</dbReference>
<dbReference type="HOGENOM" id="CLU_023915_4_1_9"/>
<feature type="transmembrane region" description="Helical" evidence="1">
    <location>
        <begin position="180"/>
        <end position="198"/>
    </location>
</feature>
<keyword evidence="1" id="KW-1133">Transmembrane helix</keyword>
<dbReference type="PATRIC" id="fig|272562.8.peg.3224"/>
<feature type="transmembrane region" description="Helical" evidence="1">
    <location>
        <begin position="69"/>
        <end position="87"/>
    </location>
</feature>
<accession>Q97ER7</accession>
<feature type="domain" description="Acyltransferase 3" evidence="2">
    <location>
        <begin position="8"/>
        <end position="333"/>
    </location>
</feature>
<evidence type="ECO:0000313" key="4">
    <source>
        <dbReference type="Proteomes" id="UP000000814"/>
    </source>
</evidence>
<protein>
    <submittedName>
        <fullName evidence="3">O-actetyl transferase related protein</fullName>
    </submittedName>
</protein>
<feature type="transmembrane region" description="Helical" evidence="1">
    <location>
        <begin position="210"/>
        <end position="230"/>
    </location>
</feature>
<dbReference type="PANTHER" id="PTHR37312">
    <property type="entry name" value="MEMBRANE-BOUND ACYLTRANSFERASE YKRP-RELATED"/>
    <property type="match status" value="1"/>
</dbReference>
<name>Q97ER7_CLOAB</name>
<reference evidence="3 4" key="1">
    <citation type="journal article" date="2001" name="J. Bacteriol.">
        <title>Genome sequence and comparative analysis of the solvent-producing bacterium Clostridium acetobutylicum.</title>
        <authorList>
            <person name="Nolling J."/>
            <person name="Breton G."/>
            <person name="Omelchenko M.V."/>
            <person name="Makarova K.S."/>
            <person name="Zeng Q."/>
            <person name="Gibson R."/>
            <person name="Lee H.M."/>
            <person name="Dubois J."/>
            <person name="Qiu D."/>
            <person name="Hitti J."/>
            <person name="Wolf Y.I."/>
            <person name="Tatusov R.L."/>
            <person name="Sabathe F."/>
            <person name="Doucette-Stamm L."/>
            <person name="Soucaille P."/>
            <person name="Daly M.J."/>
            <person name="Bennett G.N."/>
            <person name="Koonin E.V."/>
            <person name="Smith D.R."/>
        </authorList>
    </citation>
    <scope>NUCLEOTIDE SEQUENCE [LARGE SCALE GENOMIC DNA]</scope>
    <source>
        <strain evidence="4">ATCC 824 / DSM 792 / JCM 1419 / LMG 5710 / VKM B-1787</strain>
    </source>
</reference>
<keyword evidence="4" id="KW-1185">Reference proteome</keyword>